<sequence length="272" mass="27935">METTTSADGTTIAFDRLGTGTPLVLVAGASSDRRINAGRAEALARHFTVYNYDRRGRGDSTDTQPFAVDREIEDIAALLDAAGATGGPGGAVVVGFSSGAALAARAAAQLPVRALVMWEPPFAVDDASLARARDYTAALRARLAADDHDGAFEVFLRYVGTPDDAIAGMRQSPYWAGALRIAPTLAYDDAALAGGGVPADVFARITTPTLVLAGGASPAFLQAGPRAAAAVIPGARFAILDGQTHDVDPEALTTAVHDFVAGLASDSRTVAR</sequence>
<dbReference type="Proteomes" id="UP001304769">
    <property type="component" value="Unassembled WGS sequence"/>
</dbReference>
<gene>
    <name evidence="2" type="ORF">SPF06_04740</name>
</gene>
<comment type="caution">
    <text evidence="2">The sequence shown here is derived from an EMBL/GenBank/DDBJ whole genome shotgun (WGS) entry which is preliminary data.</text>
</comment>
<dbReference type="Gene3D" id="3.40.50.1820">
    <property type="entry name" value="alpha/beta hydrolase"/>
    <property type="match status" value="1"/>
</dbReference>
<evidence type="ECO:0000259" key="1">
    <source>
        <dbReference type="Pfam" id="PF12697"/>
    </source>
</evidence>
<feature type="domain" description="AB hydrolase-1" evidence="1">
    <location>
        <begin position="24"/>
        <end position="246"/>
    </location>
</feature>
<protein>
    <submittedName>
        <fullName evidence="2">Alpha/beta hydrolase</fullName>
    </submittedName>
</protein>
<dbReference type="EMBL" id="JAYGGQ010000002">
    <property type="protein sequence ID" value="MEA5454025.1"/>
    <property type="molecule type" value="Genomic_DNA"/>
</dbReference>
<name>A0ABU5T382_9MICC</name>
<dbReference type="SUPFAM" id="SSF53474">
    <property type="entry name" value="alpha/beta-Hydrolases"/>
    <property type="match status" value="1"/>
</dbReference>
<evidence type="ECO:0000313" key="3">
    <source>
        <dbReference type="Proteomes" id="UP001304769"/>
    </source>
</evidence>
<organism evidence="2 3">
    <name type="scientific">Sinomonas terricola</name>
    <dbReference type="NCBI Taxonomy" id="3110330"/>
    <lineage>
        <taxon>Bacteria</taxon>
        <taxon>Bacillati</taxon>
        <taxon>Actinomycetota</taxon>
        <taxon>Actinomycetes</taxon>
        <taxon>Micrococcales</taxon>
        <taxon>Micrococcaceae</taxon>
        <taxon>Sinomonas</taxon>
    </lineage>
</organism>
<keyword evidence="3" id="KW-1185">Reference proteome</keyword>
<dbReference type="RefSeq" id="WP_323277816.1">
    <property type="nucleotide sequence ID" value="NZ_JAYGGQ010000002.1"/>
</dbReference>
<keyword evidence="2" id="KW-0378">Hydrolase</keyword>
<dbReference type="PANTHER" id="PTHR43433:SF10">
    <property type="entry name" value="AB HYDROLASE-1 DOMAIN-CONTAINING PROTEIN"/>
    <property type="match status" value="1"/>
</dbReference>
<proteinExistence type="predicted"/>
<dbReference type="InterPro" id="IPR029058">
    <property type="entry name" value="AB_hydrolase_fold"/>
</dbReference>
<dbReference type="InterPro" id="IPR000073">
    <property type="entry name" value="AB_hydrolase_1"/>
</dbReference>
<dbReference type="Pfam" id="PF12697">
    <property type="entry name" value="Abhydrolase_6"/>
    <property type="match status" value="1"/>
</dbReference>
<dbReference type="PANTHER" id="PTHR43433">
    <property type="entry name" value="HYDROLASE, ALPHA/BETA FOLD FAMILY PROTEIN"/>
    <property type="match status" value="1"/>
</dbReference>
<dbReference type="InterPro" id="IPR050471">
    <property type="entry name" value="AB_hydrolase"/>
</dbReference>
<accession>A0ABU5T382</accession>
<reference evidence="2 3" key="1">
    <citation type="submission" date="2023-12" db="EMBL/GenBank/DDBJ databases">
        <title>Sinomonas terricola sp. nov, isolated from litchi orchard soil in Guangdong, PR China.</title>
        <authorList>
            <person name="Jiaxin W."/>
            <person name="Yang Z."/>
            <person name="Honghui Z."/>
        </authorList>
    </citation>
    <scope>NUCLEOTIDE SEQUENCE [LARGE SCALE GENOMIC DNA]</scope>
    <source>
        <strain evidence="2 3">JGH33</strain>
    </source>
</reference>
<evidence type="ECO:0000313" key="2">
    <source>
        <dbReference type="EMBL" id="MEA5454025.1"/>
    </source>
</evidence>
<dbReference type="GO" id="GO:0016787">
    <property type="term" value="F:hydrolase activity"/>
    <property type="evidence" value="ECO:0007669"/>
    <property type="project" value="UniProtKB-KW"/>
</dbReference>